<gene>
    <name evidence="2" type="ORF">AOC03_11170</name>
</gene>
<keyword evidence="3" id="KW-1185">Reference proteome</keyword>
<dbReference type="RefSeq" id="WP_062536032.1">
    <property type="nucleotide sequence ID" value="NZ_CP012678.1"/>
</dbReference>
<evidence type="ECO:0000313" key="3">
    <source>
        <dbReference type="Proteomes" id="UP000059847"/>
    </source>
</evidence>
<organism evidence="2 3">
    <name type="scientific">Psychrobacter urativorans</name>
    <dbReference type="NCBI Taxonomy" id="45610"/>
    <lineage>
        <taxon>Bacteria</taxon>
        <taxon>Pseudomonadati</taxon>
        <taxon>Pseudomonadota</taxon>
        <taxon>Gammaproteobacteria</taxon>
        <taxon>Moraxellales</taxon>
        <taxon>Moraxellaceae</taxon>
        <taxon>Psychrobacter</taxon>
    </lineage>
</organism>
<dbReference type="NCBIfam" id="TIGR01451">
    <property type="entry name" value="B_ant_repeat"/>
    <property type="match status" value="2"/>
</dbReference>
<accession>A0A0M4TE40</accession>
<feature type="domain" description="DUF11" evidence="1">
    <location>
        <begin position="187"/>
        <end position="298"/>
    </location>
</feature>
<evidence type="ECO:0000259" key="1">
    <source>
        <dbReference type="Pfam" id="PF01345"/>
    </source>
</evidence>
<dbReference type="EMBL" id="CP012678">
    <property type="protein sequence ID" value="ALF60532.1"/>
    <property type="molecule type" value="Genomic_DNA"/>
</dbReference>
<evidence type="ECO:0000313" key="2">
    <source>
        <dbReference type="EMBL" id="ALF60532.1"/>
    </source>
</evidence>
<dbReference type="KEGG" id="pur:AOC03_11170"/>
<name>A0A0M4TE40_9GAMM</name>
<proteinExistence type="predicted"/>
<dbReference type="InterPro" id="IPR001434">
    <property type="entry name" value="OmcB-like_DUF11"/>
</dbReference>
<dbReference type="OrthoDB" id="28777at2"/>
<protein>
    <recommendedName>
        <fullName evidence="1">DUF11 domain-containing protein</fullName>
    </recommendedName>
</protein>
<sequence length="633" mass="66078">MVAGVPQTAVSNIVKVTVSETGSFTLDTDRTGTINPQAQSNVTFTHKLTNAGNVTDTYTIDIANIATGDDFDYDLTTSKITYKINSAGAAIDLPANKQITLEAGQYADIEIVAKKETSATKSRIDDIGKLTVSAASAYLRAQSTNTTPEKYTAVNTDTATTATPIYAINKSASTNLGLNNRNLDLNNSGAFVDYTITVKNEGNATGSEVTVVDELPSGLVAILSPDANYKAPTTKSSITGSKAAPIITAAGKTITVSGLDIAANEVITITFRAKKAEGADKSSEFNNYATVKDSTNNDATFDLIDHSDDQAHGALTENNYETVKAGSLFKDKGKDDNTAANVTASNQSRKIDLTGGDNKEVGLASESYYSYTITNNGIDLTEAKTAGEVYFTVAPTVDNLKVAIEKVYVDVDGNGVFSGGDVELTKVGGTENYDLHDVLVALGKTGLAPAPTEAVKILVKVNTTGADNATPTASDLGKSETMKVVVTAQGALQGTAAPIAGEKSTTITMQGIKLEKYQYANTCGTALTTIAPASWVKTDITDSSIAKPGNCIYYKLVATNTFTGTDLNTIAIRDEIPAKVTYTSGAESETSKGSLGASINFTSPNLVGTFATLKGQEAGTLLFSTKISQAGTK</sequence>
<reference evidence="2 3" key="1">
    <citation type="submission" date="2015-09" db="EMBL/GenBank/DDBJ databases">
        <title>Complete genome of Psychrobacter urativorans R10.10B.</title>
        <authorList>
            <person name="See-Too W.S."/>
            <person name="Chan K.G."/>
        </authorList>
    </citation>
    <scope>NUCLEOTIDE SEQUENCE [LARGE SCALE GENOMIC DNA]</scope>
    <source>
        <strain evidence="2 3">R10.10B</strain>
    </source>
</reference>
<dbReference type="Proteomes" id="UP000059847">
    <property type="component" value="Chromosome"/>
</dbReference>
<dbReference type="Pfam" id="PF01345">
    <property type="entry name" value="DUF11"/>
    <property type="match status" value="1"/>
</dbReference>
<dbReference type="InterPro" id="IPR047589">
    <property type="entry name" value="DUF11_rpt"/>
</dbReference>
<dbReference type="STRING" id="45610.AOC03_11170"/>
<dbReference type="AlphaFoldDB" id="A0A0M4TE40"/>